<accession>M1MRC8</accession>
<dbReference type="HOGENOM" id="CLU_102096_0_0_9"/>
<name>M1MRC8_9CLOT</name>
<dbReference type="RefSeq" id="WP_015390478.1">
    <property type="nucleotide sequence ID" value="NC_020291.1"/>
</dbReference>
<dbReference type="EMBL" id="CP004121">
    <property type="protein sequence ID" value="AGF54152.1"/>
    <property type="molecule type" value="Genomic_DNA"/>
</dbReference>
<sequence>MKENYNSFNYWENVLRENKNRRAHVLMQKLPTEKSVYFHTILFGKKNGIHNMWGYVPNIKGLVGYLQYPFLQEAFYRWVHGKDRIISQIPHMTIDKISKEGEKAKKITRETAINMRRDYDFLNSLWALPHDRIKMELEKFIIDFNRRWIGNNQRFIYIKVFNTPEEVGEFVISSSLITSTEKEFENKIGMTIEEWREVCKFAISNSDKGELFKEVLRKKLSEVY</sequence>
<evidence type="ECO:0000313" key="1">
    <source>
        <dbReference type="EMBL" id="AGF54152.1"/>
    </source>
</evidence>
<dbReference type="Proteomes" id="UP000011728">
    <property type="component" value="Chromosome"/>
</dbReference>
<keyword evidence="2" id="KW-1185">Reference proteome</keyword>
<reference evidence="1 2" key="1">
    <citation type="submission" date="2013-02" db="EMBL/GenBank/DDBJ databases">
        <title>Genome sequence of Clostridium saccharoperbutylacetonicum N1-4(HMT).</title>
        <authorList>
            <person name="Poehlein A."/>
            <person name="Daniel R."/>
        </authorList>
    </citation>
    <scope>NUCLEOTIDE SEQUENCE [LARGE SCALE GENOMIC DNA]</scope>
    <source>
        <strain evidence="2">N1-4(HMT)</strain>
    </source>
</reference>
<dbReference type="KEGG" id="csr:Cspa_c03340"/>
<organism evidence="1 2">
    <name type="scientific">Clostridium saccharoperbutylacetonicum N1-4(HMT)</name>
    <dbReference type="NCBI Taxonomy" id="931276"/>
    <lineage>
        <taxon>Bacteria</taxon>
        <taxon>Bacillati</taxon>
        <taxon>Bacillota</taxon>
        <taxon>Clostridia</taxon>
        <taxon>Eubacteriales</taxon>
        <taxon>Clostridiaceae</taxon>
        <taxon>Clostridium</taxon>
    </lineage>
</organism>
<proteinExistence type="predicted"/>
<dbReference type="PATRIC" id="fig|931276.5.peg.315"/>
<protein>
    <submittedName>
        <fullName evidence="1">Uncharacterized protein</fullName>
    </submittedName>
</protein>
<gene>
    <name evidence="1" type="ORF">Cspa_c03340</name>
</gene>
<dbReference type="AlphaFoldDB" id="M1MRC8"/>
<dbReference type="OrthoDB" id="1677987at2"/>
<dbReference type="eggNOG" id="ENOG5030F12">
    <property type="taxonomic scope" value="Bacteria"/>
</dbReference>
<evidence type="ECO:0000313" key="2">
    <source>
        <dbReference type="Proteomes" id="UP000011728"/>
    </source>
</evidence>